<accession>A0ABM7M3Z8</accession>
<dbReference type="Proteomes" id="UP000676967">
    <property type="component" value="Chromosome"/>
</dbReference>
<name>A0ABM7M3Z8_9ACTN</name>
<reference evidence="2 3" key="1">
    <citation type="submission" date="2020-08" db="EMBL/GenBank/DDBJ databases">
        <title>Whole genome shotgun sequence of Actinoplanes ianthinogenes NBRC 13996.</title>
        <authorList>
            <person name="Komaki H."/>
            <person name="Tamura T."/>
        </authorList>
    </citation>
    <scope>NUCLEOTIDE SEQUENCE [LARGE SCALE GENOMIC DNA]</scope>
    <source>
        <strain evidence="2 3">NBRC 13996</strain>
    </source>
</reference>
<keyword evidence="3" id="KW-1185">Reference proteome</keyword>
<proteinExistence type="predicted"/>
<feature type="region of interest" description="Disordered" evidence="1">
    <location>
        <begin position="66"/>
        <end position="103"/>
    </location>
</feature>
<evidence type="ECO:0000256" key="1">
    <source>
        <dbReference type="SAM" id="MobiDB-lite"/>
    </source>
</evidence>
<sequence length="103" mass="10378">MGSERKRLGVGWCGHAMGAAGAGSASGLPPAAKLDHAVEAAAVPVINAGNQTGVGGWSVEVVEAAPGGRLGRDGPDGERGARGVPEMSDCGREWEADPDRMWA</sequence>
<dbReference type="EMBL" id="AP023356">
    <property type="protein sequence ID" value="BCJ46343.1"/>
    <property type="molecule type" value="Genomic_DNA"/>
</dbReference>
<evidence type="ECO:0000313" key="2">
    <source>
        <dbReference type="EMBL" id="BCJ46343.1"/>
    </source>
</evidence>
<organism evidence="2 3">
    <name type="scientific">Actinoplanes ianthinogenes</name>
    <dbReference type="NCBI Taxonomy" id="122358"/>
    <lineage>
        <taxon>Bacteria</taxon>
        <taxon>Bacillati</taxon>
        <taxon>Actinomycetota</taxon>
        <taxon>Actinomycetes</taxon>
        <taxon>Micromonosporales</taxon>
        <taxon>Micromonosporaceae</taxon>
        <taxon>Actinoplanes</taxon>
    </lineage>
</organism>
<protein>
    <submittedName>
        <fullName evidence="2">Uncharacterized protein</fullName>
    </submittedName>
</protein>
<evidence type="ECO:0000313" key="3">
    <source>
        <dbReference type="Proteomes" id="UP000676967"/>
    </source>
</evidence>
<feature type="compositionally biased region" description="Basic and acidic residues" evidence="1">
    <location>
        <begin position="89"/>
        <end position="103"/>
    </location>
</feature>
<gene>
    <name evidence="2" type="ORF">Aiant_70000</name>
</gene>
<feature type="compositionally biased region" description="Basic and acidic residues" evidence="1">
    <location>
        <begin position="70"/>
        <end position="81"/>
    </location>
</feature>